<evidence type="ECO:0000313" key="3">
    <source>
        <dbReference type="EMBL" id="GEU59398.1"/>
    </source>
</evidence>
<evidence type="ECO:0000256" key="1">
    <source>
        <dbReference type="SAM" id="MobiDB-lite"/>
    </source>
</evidence>
<dbReference type="AlphaFoldDB" id="A0A6L2LCJ6"/>
<feature type="region of interest" description="Disordered" evidence="1">
    <location>
        <begin position="1"/>
        <end position="22"/>
    </location>
</feature>
<feature type="compositionally biased region" description="Low complexity" evidence="1">
    <location>
        <begin position="401"/>
        <end position="415"/>
    </location>
</feature>
<dbReference type="Pfam" id="PF07727">
    <property type="entry name" value="RVT_2"/>
    <property type="match status" value="1"/>
</dbReference>
<feature type="region of interest" description="Disordered" evidence="1">
    <location>
        <begin position="401"/>
        <end position="446"/>
    </location>
</feature>
<feature type="domain" description="Reverse transcriptase Ty1/copia-type" evidence="2">
    <location>
        <begin position="220"/>
        <end position="289"/>
    </location>
</feature>
<comment type="caution">
    <text evidence="3">The sequence shown here is derived from an EMBL/GenBank/DDBJ whole genome shotgun (WGS) entry which is preliminary data.</text>
</comment>
<protein>
    <recommendedName>
        <fullName evidence="2">Reverse transcriptase Ty1/copia-type domain-containing protein</fullName>
    </recommendedName>
</protein>
<proteinExistence type="predicted"/>
<organism evidence="3">
    <name type="scientific">Tanacetum cinerariifolium</name>
    <name type="common">Dalmatian daisy</name>
    <name type="synonym">Chrysanthemum cinerariifolium</name>
    <dbReference type="NCBI Taxonomy" id="118510"/>
    <lineage>
        <taxon>Eukaryota</taxon>
        <taxon>Viridiplantae</taxon>
        <taxon>Streptophyta</taxon>
        <taxon>Embryophyta</taxon>
        <taxon>Tracheophyta</taxon>
        <taxon>Spermatophyta</taxon>
        <taxon>Magnoliopsida</taxon>
        <taxon>eudicotyledons</taxon>
        <taxon>Gunneridae</taxon>
        <taxon>Pentapetalae</taxon>
        <taxon>asterids</taxon>
        <taxon>campanulids</taxon>
        <taxon>Asterales</taxon>
        <taxon>Asteraceae</taxon>
        <taxon>Asteroideae</taxon>
        <taxon>Anthemideae</taxon>
        <taxon>Anthemidinae</taxon>
        <taxon>Tanacetum</taxon>
    </lineage>
</organism>
<reference evidence="3" key="1">
    <citation type="journal article" date="2019" name="Sci. Rep.">
        <title>Draft genome of Tanacetum cinerariifolium, the natural source of mosquito coil.</title>
        <authorList>
            <person name="Yamashiro T."/>
            <person name="Shiraishi A."/>
            <person name="Satake H."/>
            <person name="Nakayama K."/>
        </authorList>
    </citation>
    <scope>NUCLEOTIDE SEQUENCE</scope>
</reference>
<dbReference type="InterPro" id="IPR013103">
    <property type="entry name" value="RVT_2"/>
</dbReference>
<accession>A0A6L2LCJ6</accession>
<gene>
    <name evidence="3" type="ORF">Tci_031376</name>
</gene>
<dbReference type="EMBL" id="BKCJ010004166">
    <property type="protein sequence ID" value="GEU59398.1"/>
    <property type="molecule type" value="Genomic_DNA"/>
</dbReference>
<name>A0A6L2LCJ6_TANCI</name>
<evidence type="ECO:0000259" key="2">
    <source>
        <dbReference type="Pfam" id="PF07727"/>
    </source>
</evidence>
<sequence length="516" mass="58296">MTSGQISSGLVPHEQKASDYDNFDPVPKLQNVIPSAYKTNSSQQELEFLFSPLFEEYFTARNSNVQKSSSLIKNSKNQVTQPTENIQQPTTPTHVHIEENNNDQAANVSFQEDKFINPFCTLVQEIVVSSSCNIDNTTVHSFQPQSYDYEWTKNHPLEQVRVEPKNIKEAMADLAWIEAMQDELHQFDRLQVWELIDKPFAKMVIKLKWLWKNKKDKDQTMDMKMAFLNGPMKEEVYVAQPDGFVNPAHPEKVCRLRKDLYGLKQAPRAWYAKLSKFMLSKGFTKGRFNLGRTSLTGFPAQSIRSSNAIALDSPYLLVLITETSQSRQHEYVPRDHVPVFVPEFEHPEDLVPAEDEAPASLLPLGFLSPRIRPLSPRALRAEMNAIASSIYHSLHPSRTPSLLPIPLSTPSTSRRAGIPEADTPPRNRPQLATPRPGCEDDGRLRVGQPEAVRAEIKVLRSERLGYEQEGIQTREALAKSEAYCRALKARVAHIVRTHALEAGARDDTLEDTGSSS</sequence>